<dbReference type="PANTHER" id="PTHR44169">
    <property type="entry name" value="NADPH-DEPENDENT 1-ACYLDIHYDROXYACETONE PHOSPHATE REDUCTASE"/>
    <property type="match status" value="1"/>
</dbReference>
<dbReference type="EMBL" id="CYZR01000006">
    <property type="protein sequence ID" value="CUO10416.1"/>
    <property type="molecule type" value="Genomic_DNA"/>
</dbReference>
<dbReference type="Proteomes" id="UP000095488">
    <property type="component" value="Unassembled WGS sequence"/>
</dbReference>
<evidence type="ECO:0000313" key="4">
    <source>
        <dbReference type="Proteomes" id="UP000095488"/>
    </source>
</evidence>
<reference evidence="3 4" key="1">
    <citation type="submission" date="2015-09" db="EMBL/GenBank/DDBJ databases">
        <authorList>
            <consortium name="Pathogen Informatics"/>
            <person name="Wu L."/>
            <person name="Ma J."/>
        </authorList>
    </citation>
    <scope>NUCLEOTIDE SEQUENCE [LARGE SCALE GENOMIC DNA]</scope>
    <source>
        <strain evidence="3 4">2789STDY5834858</strain>
    </source>
</reference>
<dbReference type="Gene3D" id="3.40.50.720">
    <property type="entry name" value="NAD(P)-binding Rossmann-like Domain"/>
    <property type="match status" value="1"/>
</dbReference>
<dbReference type="GO" id="GO:0016491">
    <property type="term" value="F:oxidoreductase activity"/>
    <property type="evidence" value="ECO:0007669"/>
    <property type="project" value="UniProtKB-KW"/>
</dbReference>
<gene>
    <name evidence="3" type="ORF">ERS852473_01913</name>
</gene>
<proteinExistence type="inferred from homology"/>
<protein>
    <submittedName>
        <fullName evidence="3">NADP-dependent 7-alpha-hydroxysteroid dehydrogenase</fullName>
        <ecNumber evidence="3">1.1.1.-</ecNumber>
    </submittedName>
</protein>
<organism evidence="3 4">
    <name type="scientific">Sarcina ventriculi</name>
    <name type="common">Clostridium ventriculi</name>
    <dbReference type="NCBI Taxonomy" id="1267"/>
    <lineage>
        <taxon>Bacteria</taxon>
        <taxon>Bacillati</taxon>
        <taxon>Bacillota</taxon>
        <taxon>Clostridia</taxon>
        <taxon>Eubacteriales</taxon>
        <taxon>Clostridiaceae</taxon>
        <taxon>Sarcina</taxon>
    </lineage>
</organism>
<comment type="caution">
    <text evidence="3">The sequence shown here is derived from an EMBL/GenBank/DDBJ whole genome shotgun (WGS) entry which is preliminary data.</text>
</comment>
<evidence type="ECO:0000313" key="3">
    <source>
        <dbReference type="EMBL" id="CUO10416.1"/>
    </source>
</evidence>
<evidence type="ECO:0000256" key="2">
    <source>
        <dbReference type="ARBA" id="ARBA00023002"/>
    </source>
</evidence>
<keyword evidence="2 3" id="KW-0560">Oxidoreductase</keyword>
<comment type="similarity">
    <text evidence="1">Belongs to the short-chain dehydrogenases/reductases (SDR) family.</text>
</comment>
<name>A0ABP2AT99_SARVE</name>
<dbReference type="InterPro" id="IPR002347">
    <property type="entry name" value="SDR_fam"/>
</dbReference>
<dbReference type="Pfam" id="PF00106">
    <property type="entry name" value="adh_short"/>
    <property type="match status" value="1"/>
</dbReference>
<dbReference type="InterPro" id="IPR036291">
    <property type="entry name" value="NAD(P)-bd_dom_sf"/>
</dbReference>
<dbReference type="SUPFAM" id="SSF51735">
    <property type="entry name" value="NAD(P)-binding Rossmann-fold domains"/>
    <property type="match status" value="1"/>
</dbReference>
<dbReference type="RefSeq" id="WP_265327499.1">
    <property type="nucleotide sequence ID" value="NZ_CABIXL010000006.1"/>
</dbReference>
<dbReference type="EC" id="1.1.1.-" evidence="3"/>
<sequence length="73" mass="7971">MNKVVLVTGASSGIGTKIAQELKKTGFTVYAAARRIDKMDDLRERGIIPVFLDLTNEKSMVDCVQTVLQESGL</sequence>
<evidence type="ECO:0000256" key="1">
    <source>
        <dbReference type="ARBA" id="ARBA00006484"/>
    </source>
</evidence>
<dbReference type="PANTHER" id="PTHR44169:SF6">
    <property type="entry name" value="NADPH-DEPENDENT 1-ACYLDIHYDROXYACETONE PHOSPHATE REDUCTASE"/>
    <property type="match status" value="1"/>
</dbReference>
<accession>A0ABP2AT99</accession>
<keyword evidence="4" id="KW-1185">Reference proteome</keyword>